<dbReference type="AlphaFoldDB" id="C0INF0"/>
<sequence length="38" mass="4532">MKGMKNNIRVRRIRRHIFIAFVKLRCDELKALYLAVSA</sequence>
<evidence type="ECO:0000313" key="1">
    <source>
        <dbReference type="EMBL" id="ACN58836.1"/>
    </source>
</evidence>
<accession>C0INF0</accession>
<dbReference type="EMBL" id="EU408351">
    <property type="protein sequence ID" value="ACN58836.1"/>
    <property type="molecule type" value="Genomic_DNA"/>
</dbReference>
<evidence type="ECO:0008006" key="2">
    <source>
        <dbReference type="Google" id="ProtNLM"/>
    </source>
</evidence>
<protein>
    <recommendedName>
        <fullName evidence="2">Transposase</fullName>
    </recommendedName>
</protein>
<organism evidence="1">
    <name type="scientific">uncultured bacterium BLR12</name>
    <dbReference type="NCBI Taxonomy" id="506514"/>
    <lineage>
        <taxon>Bacteria</taxon>
        <taxon>environmental samples</taxon>
    </lineage>
</organism>
<name>C0INF0_9BACT</name>
<gene>
    <name evidence="1" type="ORF">AKSOIL_0221</name>
</gene>
<proteinExistence type="predicted"/>
<reference evidence="1" key="1">
    <citation type="journal article" date="2009" name="ISME J.">
        <title>Functional metagenomics reveals diverse beta-lactamases in a remote Alaskan soil.</title>
        <authorList>
            <person name="Allen H.K."/>
            <person name="Moe L.A."/>
            <person name="Rodbumrer J."/>
            <person name="Gaarder A."/>
            <person name="Handelsman J."/>
        </authorList>
    </citation>
    <scope>NUCLEOTIDE SEQUENCE</scope>
</reference>